<evidence type="ECO:0000256" key="7">
    <source>
        <dbReference type="ARBA" id="ARBA00022741"/>
    </source>
</evidence>
<dbReference type="Proteomes" id="UP000282892">
    <property type="component" value="Chromosome"/>
</dbReference>
<evidence type="ECO:0000256" key="19">
    <source>
        <dbReference type="SAM" id="Phobius"/>
    </source>
</evidence>
<proteinExistence type="inferred from homology"/>
<feature type="transmembrane region" description="Helical" evidence="19">
    <location>
        <begin position="36"/>
        <end position="54"/>
    </location>
</feature>
<evidence type="ECO:0000256" key="15">
    <source>
        <dbReference type="PIRSR" id="PIRSR600829-1"/>
    </source>
</evidence>
<keyword evidence="12 19" id="KW-0472">Membrane</keyword>
<feature type="transmembrane region" description="Helical" evidence="19">
    <location>
        <begin position="60"/>
        <end position="79"/>
    </location>
</feature>
<evidence type="ECO:0000256" key="9">
    <source>
        <dbReference type="ARBA" id="ARBA00022840"/>
    </source>
</evidence>
<dbReference type="GO" id="GO:0008654">
    <property type="term" value="P:phospholipid biosynthetic process"/>
    <property type="evidence" value="ECO:0007669"/>
    <property type="project" value="UniProtKB-KW"/>
</dbReference>
<evidence type="ECO:0000256" key="3">
    <source>
        <dbReference type="ARBA" id="ARBA00022475"/>
    </source>
</evidence>
<evidence type="ECO:0000256" key="4">
    <source>
        <dbReference type="ARBA" id="ARBA00022516"/>
    </source>
</evidence>
<dbReference type="AlphaFoldDB" id="A0A3Q9QX63"/>
<evidence type="ECO:0000256" key="2">
    <source>
        <dbReference type="ARBA" id="ARBA00005967"/>
    </source>
</evidence>
<feature type="binding site" evidence="16">
    <location>
        <position position="73"/>
    </location>
    <ligand>
        <name>substrate</name>
    </ligand>
</feature>
<evidence type="ECO:0000256" key="18">
    <source>
        <dbReference type="PIRSR" id="PIRSR600829-4"/>
    </source>
</evidence>
<dbReference type="Pfam" id="PF01219">
    <property type="entry name" value="DAGK_prokar"/>
    <property type="match status" value="1"/>
</dbReference>
<dbReference type="RefSeq" id="WP_127488087.1">
    <property type="nucleotide sequence ID" value="NZ_CP022572.1"/>
</dbReference>
<keyword evidence="5" id="KW-0808">Transferase</keyword>
<dbReference type="InterPro" id="IPR036945">
    <property type="entry name" value="DAGK_sf"/>
</dbReference>
<evidence type="ECO:0000313" key="20">
    <source>
        <dbReference type="EMBL" id="AZU63370.1"/>
    </source>
</evidence>
<evidence type="ECO:0000256" key="5">
    <source>
        <dbReference type="ARBA" id="ARBA00022679"/>
    </source>
</evidence>
<keyword evidence="18" id="KW-0479">Metal-binding</keyword>
<keyword evidence="3" id="KW-1003">Cell membrane</keyword>
<feature type="binding site" evidence="18">
    <location>
        <position position="32"/>
    </location>
    <ligand>
        <name>a divalent metal cation</name>
        <dbReference type="ChEBI" id="CHEBI:60240"/>
    </ligand>
</feature>
<feature type="transmembrane region" description="Helical" evidence="19">
    <location>
        <begin position="100"/>
        <end position="125"/>
    </location>
</feature>
<feature type="binding site" evidence="17">
    <location>
        <position position="32"/>
    </location>
    <ligand>
        <name>ATP</name>
        <dbReference type="ChEBI" id="CHEBI:30616"/>
    </ligand>
</feature>
<keyword evidence="14" id="KW-1208">Phospholipid metabolism</keyword>
<keyword evidence="9 17" id="KW-0067">ATP-binding</keyword>
<comment type="cofactor">
    <cofactor evidence="18">
        <name>Mg(2+)</name>
        <dbReference type="ChEBI" id="CHEBI:18420"/>
    </cofactor>
    <text evidence="18">Mn(2+), Zn(2+), Cd(2+) and Co(2+) support activity to lesser extents.</text>
</comment>
<evidence type="ECO:0000313" key="21">
    <source>
        <dbReference type="Proteomes" id="UP000282892"/>
    </source>
</evidence>
<reference evidence="20 21" key="1">
    <citation type="submission" date="2017-07" db="EMBL/GenBank/DDBJ databases">
        <title>The complete genome sequence of Bacillus mesonae strain H20-5, an efficient strain improving plant abiotic stress resistance.</title>
        <authorList>
            <person name="Kim S.Y."/>
            <person name="Song H."/>
            <person name="Sang M.K."/>
            <person name="Weon H.-Y."/>
            <person name="Song J."/>
        </authorList>
    </citation>
    <scope>NUCLEOTIDE SEQUENCE [LARGE SCALE GENOMIC DNA]</scope>
    <source>
        <strain evidence="20 21">H20-5</strain>
    </source>
</reference>
<keyword evidence="21" id="KW-1185">Reference proteome</keyword>
<dbReference type="InterPro" id="IPR000829">
    <property type="entry name" value="DAGK"/>
</dbReference>
<comment type="subcellular location">
    <subcellularLocation>
        <location evidence="1">Cell membrane</location>
        <topology evidence="1">Multi-pass membrane protein</topology>
    </subcellularLocation>
</comment>
<evidence type="ECO:0000256" key="11">
    <source>
        <dbReference type="ARBA" id="ARBA00023098"/>
    </source>
</evidence>
<keyword evidence="10 19" id="KW-1133">Transmembrane helix</keyword>
<evidence type="ECO:0000256" key="17">
    <source>
        <dbReference type="PIRSR" id="PIRSR600829-3"/>
    </source>
</evidence>
<keyword evidence="13" id="KW-0594">Phospholipid biosynthesis</keyword>
<evidence type="ECO:0000256" key="10">
    <source>
        <dbReference type="ARBA" id="ARBA00022989"/>
    </source>
</evidence>
<dbReference type="InterPro" id="IPR033717">
    <property type="entry name" value="UDPK"/>
</dbReference>
<protein>
    <submittedName>
        <fullName evidence="20">Diacylglycerol kinase</fullName>
    </submittedName>
</protein>
<dbReference type="STRING" id="1193713.GCA_001636315_00863"/>
<keyword evidence="7 17" id="KW-0547">Nucleotide-binding</keyword>
<evidence type="ECO:0000256" key="12">
    <source>
        <dbReference type="ARBA" id="ARBA00023136"/>
    </source>
</evidence>
<dbReference type="PANTHER" id="PTHR34299:SF1">
    <property type="entry name" value="DIACYLGLYCEROL KINASE"/>
    <property type="match status" value="1"/>
</dbReference>
<name>A0A3Q9QX63_9BACI</name>
<keyword evidence="8 20" id="KW-0418">Kinase</keyword>
<gene>
    <name evidence="20" type="ORF">CHR53_20045</name>
</gene>
<dbReference type="PROSITE" id="PS01069">
    <property type="entry name" value="DAGK_PROKAR"/>
    <property type="match status" value="1"/>
</dbReference>
<dbReference type="GO" id="GO:0046872">
    <property type="term" value="F:metal ion binding"/>
    <property type="evidence" value="ECO:0007669"/>
    <property type="project" value="UniProtKB-KW"/>
</dbReference>
<sequence>MNMDLKDKHTSHSLLHSFSFAITGMVTAVKQERNMRIHLLSSVLVILISFYFSITKMEWLFILFAIGGMFSLEMINSAIERVVDLVSPEYHLLAKQAKDLAAGAVLVFAILSILVGAVIFLPHILRLFSWG</sequence>
<dbReference type="GO" id="GO:0016301">
    <property type="term" value="F:kinase activity"/>
    <property type="evidence" value="ECO:0007669"/>
    <property type="project" value="UniProtKB-KW"/>
</dbReference>
<dbReference type="OrthoDB" id="9789934at2"/>
<keyword evidence="11" id="KW-0443">Lipid metabolism</keyword>
<dbReference type="GO" id="GO:0005886">
    <property type="term" value="C:plasma membrane"/>
    <property type="evidence" value="ECO:0007669"/>
    <property type="project" value="UniProtKB-SubCell"/>
</dbReference>
<dbReference type="GO" id="GO:0005524">
    <property type="term" value="F:ATP binding"/>
    <property type="evidence" value="ECO:0007669"/>
    <property type="project" value="UniProtKB-KW"/>
</dbReference>
<evidence type="ECO:0000256" key="13">
    <source>
        <dbReference type="ARBA" id="ARBA00023209"/>
    </source>
</evidence>
<feature type="binding site" evidence="17">
    <location>
        <begin position="98"/>
        <end position="99"/>
    </location>
    <ligand>
        <name>ATP</name>
        <dbReference type="ChEBI" id="CHEBI:30616"/>
    </ligand>
</feature>
<accession>A0A3Q9QX63</accession>
<comment type="similarity">
    <text evidence="2">Belongs to the bacterial diacylglycerol kinase family.</text>
</comment>
<feature type="binding site" evidence="17">
    <location>
        <begin position="89"/>
        <end position="91"/>
    </location>
    <ligand>
        <name>ATP</name>
        <dbReference type="ChEBI" id="CHEBI:30616"/>
    </ligand>
</feature>
<keyword evidence="4" id="KW-0444">Lipid biosynthesis</keyword>
<dbReference type="Gene3D" id="1.10.287.3610">
    <property type="match status" value="1"/>
</dbReference>
<feature type="binding site" evidence="17">
    <location>
        <position position="80"/>
    </location>
    <ligand>
        <name>ATP</name>
        <dbReference type="ChEBI" id="CHEBI:30616"/>
    </ligand>
</feature>
<dbReference type="PANTHER" id="PTHR34299">
    <property type="entry name" value="DIACYLGLYCEROL KINASE"/>
    <property type="match status" value="1"/>
</dbReference>
<evidence type="ECO:0000256" key="6">
    <source>
        <dbReference type="ARBA" id="ARBA00022692"/>
    </source>
</evidence>
<evidence type="ECO:0000256" key="8">
    <source>
        <dbReference type="ARBA" id="ARBA00022777"/>
    </source>
</evidence>
<evidence type="ECO:0000256" key="14">
    <source>
        <dbReference type="ARBA" id="ARBA00023264"/>
    </source>
</evidence>
<evidence type="ECO:0000256" key="16">
    <source>
        <dbReference type="PIRSR" id="PIRSR600829-2"/>
    </source>
</evidence>
<dbReference type="KEGG" id="nmk:CHR53_20045"/>
<organism evidence="20 21">
    <name type="scientific">Neobacillus mesonae</name>
    <dbReference type="NCBI Taxonomy" id="1193713"/>
    <lineage>
        <taxon>Bacteria</taxon>
        <taxon>Bacillati</taxon>
        <taxon>Bacillota</taxon>
        <taxon>Bacilli</taxon>
        <taxon>Bacillales</taxon>
        <taxon>Bacillaceae</taxon>
        <taxon>Neobacillus</taxon>
    </lineage>
</organism>
<keyword evidence="18" id="KW-0460">Magnesium</keyword>
<dbReference type="EMBL" id="CP022572">
    <property type="protein sequence ID" value="AZU63370.1"/>
    <property type="molecule type" value="Genomic_DNA"/>
</dbReference>
<feature type="active site" description="Proton acceptor" evidence="15">
    <location>
        <position position="73"/>
    </location>
</feature>
<keyword evidence="6 19" id="KW-0812">Transmembrane</keyword>
<feature type="binding site" evidence="18">
    <location>
        <position position="80"/>
    </location>
    <ligand>
        <name>a divalent metal cation</name>
        <dbReference type="ChEBI" id="CHEBI:60240"/>
    </ligand>
</feature>
<dbReference type="CDD" id="cd14265">
    <property type="entry name" value="UDPK_IM_like"/>
    <property type="match status" value="1"/>
</dbReference>
<evidence type="ECO:0000256" key="1">
    <source>
        <dbReference type="ARBA" id="ARBA00004651"/>
    </source>
</evidence>